<protein>
    <submittedName>
        <fullName evidence="3">Uncharacterized protein</fullName>
    </submittedName>
</protein>
<organism evidence="3 4">
    <name type="scientific">Dipteronia dyeriana</name>
    <dbReference type="NCBI Taxonomy" id="168575"/>
    <lineage>
        <taxon>Eukaryota</taxon>
        <taxon>Viridiplantae</taxon>
        <taxon>Streptophyta</taxon>
        <taxon>Embryophyta</taxon>
        <taxon>Tracheophyta</taxon>
        <taxon>Spermatophyta</taxon>
        <taxon>Magnoliopsida</taxon>
        <taxon>eudicotyledons</taxon>
        <taxon>Gunneridae</taxon>
        <taxon>Pentapetalae</taxon>
        <taxon>rosids</taxon>
        <taxon>malvids</taxon>
        <taxon>Sapindales</taxon>
        <taxon>Sapindaceae</taxon>
        <taxon>Hippocastanoideae</taxon>
        <taxon>Acereae</taxon>
        <taxon>Dipteronia</taxon>
    </lineage>
</organism>
<keyword evidence="2" id="KW-1133">Transmembrane helix</keyword>
<proteinExistence type="predicted"/>
<evidence type="ECO:0000313" key="3">
    <source>
        <dbReference type="EMBL" id="KAK2643933.1"/>
    </source>
</evidence>
<comment type="caution">
    <text evidence="3">The sequence shown here is derived from an EMBL/GenBank/DDBJ whole genome shotgun (WGS) entry which is preliminary data.</text>
</comment>
<gene>
    <name evidence="3" type="ORF">Ddye_019128</name>
</gene>
<accession>A0AAD9TXT4</accession>
<keyword evidence="2" id="KW-0812">Transmembrane</keyword>
<evidence type="ECO:0000256" key="2">
    <source>
        <dbReference type="SAM" id="Phobius"/>
    </source>
</evidence>
<sequence>MDIDPLRITGWCFLGFDYNFMAPATRSSSVLYHDHEASKRHQAWLITFVLVLLIVPLFARPIYSPSRQHLSYSELHPQPTQQKSPSSSTTAATTSTSRNATDREFRAAAHEVPSGPNPEQNK</sequence>
<evidence type="ECO:0000313" key="4">
    <source>
        <dbReference type="Proteomes" id="UP001280121"/>
    </source>
</evidence>
<keyword evidence="4" id="KW-1185">Reference proteome</keyword>
<dbReference type="Proteomes" id="UP001280121">
    <property type="component" value="Unassembled WGS sequence"/>
</dbReference>
<dbReference type="EMBL" id="JANJYI010000006">
    <property type="protein sequence ID" value="KAK2643933.1"/>
    <property type="molecule type" value="Genomic_DNA"/>
</dbReference>
<feature type="compositionally biased region" description="Basic and acidic residues" evidence="1">
    <location>
        <begin position="100"/>
        <end position="109"/>
    </location>
</feature>
<name>A0AAD9TXT4_9ROSI</name>
<feature type="compositionally biased region" description="Low complexity" evidence="1">
    <location>
        <begin position="77"/>
        <end position="97"/>
    </location>
</feature>
<keyword evidence="2" id="KW-0472">Membrane</keyword>
<evidence type="ECO:0000256" key="1">
    <source>
        <dbReference type="SAM" id="MobiDB-lite"/>
    </source>
</evidence>
<feature type="region of interest" description="Disordered" evidence="1">
    <location>
        <begin position="73"/>
        <end position="122"/>
    </location>
</feature>
<reference evidence="3" key="1">
    <citation type="journal article" date="2023" name="Plant J.">
        <title>Genome sequences and population genomics provide insights into the demographic history, inbreeding, and mutation load of two 'living fossil' tree species of Dipteronia.</title>
        <authorList>
            <person name="Feng Y."/>
            <person name="Comes H.P."/>
            <person name="Chen J."/>
            <person name="Zhu S."/>
            <person name="Lu R."/>
            <person name="Zhang X."/>
            <person name="Li P."/>
            <person name="Qiu J."/>
            <person name="Olsen K.M."/>
            <person name="Qiu Y."/>
        </authorList>
    </citation>
    <scope>NUCLEOTIDE SEQUENCE</scope>
    <source>
        <strain evidence="3">KIB01</strain>
    </source>
</reference>
<feature type="transmembrane region" description="Helical" evidence="2">
    <location>
        <begin position="43"/>
        <end position="63"/>
    </location>
</feature>
<dbReference type="AlphaFoldDB" id="A0AAD9TXT4"/>